<gene>
    <name evidence="1" type="ORF">HELGO_WM37691</name>
</gene>
<evidence type="ECO:0000313" key="1">
    <source>
        <dbReference type="EMBL" id="CAA6816079.1"/>
    </source>
</evidence>
<sequence length="99" mass="11481">MGRAKEMLEAGMTFEEYLKDIVENIYDSTIEGIIKLAIDKGFDNLSEKQQFILKNGISDYIVEECPNCGIKINYEDMDETINNGRCYDCQSHWERIEAE</sequence>
<organism evidence="1">
    <name type="scientific">uncultured Sulfurovum sp</name>
    <dbReference type="NCBI Taxonomy" id="269237"/>
    <lineage>
        <taxon>Bacteria</taxon>
        <taxon>Pseudomonadati</taxon>
        <taxon>Campylobacterota</taxon>
        <taxon>Epsilonproteobacteria</taxon>
        <taxon>Campylobacterales</taxon>
        <taxon>Sulfurovaceae</taxon>
        <taxon>Sulfurovum</taxon>
        <taxon>environmental samples</taxon>
    </lineage>
</organism>
<dbReference type="EMBL" id="CACVAS010000075">
    <property type="protein sequence ID" value="CAA6816079.1"/>
    <property type="molecule type" value="Genomic_DNA"/>
</dbReference>
<dbReference type="AlphaFoldDB" id="A0A6S6TME6"/>
<protein>
    <submittedName>
        <fullName evidence="1">Uncharacterized protein</fullName>
    </submittedName>
</protein>
<accession>A0A6S6TME6</accession>
<name>A0A6S6TME6_9BACT</name>
<reference evidence="1" key="1">
    <citation type="submission" date="2020-01" db="EMBL/GenBank/DDBJ databases">
        <authorList>
            <person name="Meier V. D."/>
            <person name="Meier V D."/>
        </authorList>
    </citation>
    <scope>NUCLEOTIDE SEQUENCE</scope>
    <source>
        <strain evidence="1">HLG_WM_MAG_01</strain>
    </source>
</reference>
<proteinExistence type="predicted"/>